<name>A0A6A7BR94_9PEZI</name>
<dbReference type="AlphaFoldDB" id="A0A6A7BR94"/>
<dbReference type="Proteomes" id="UP000799421">
    <property type="component" value="Unassembled WGS sequence"/>
</dbReference>
<sequence length="121" mass="13845">MFTGSCTSCMTNQHHNLALLQNYVLAIPRNQTEKWFESNGFSIQSRSDRYLAVPVSSLAGTLNVQHLCNRECGKQWVANAYRCERLPFSRHKWVHADGGASDRWVINEHILRHHRGILAPS</sequence>
<protein>
    <submittedName>
        <fullName evidence="1">Uncharacterized protein</fullName>
    </submittedName>
</protein>
<evidence type="ECO:0000313" key="2">
    <source>
        <dbReference type="Proteomes" id="UP000799421"/>
    </source>
</evidence>
<evidence type="ECO:0000313" key="1">
    <source>
        <dbReference type="EMBL" id="KAF2857199.1"/>
    </source>
</evidence>
<gene>
    <name evidence="1" type="ORF">K470DRAFT_12376</name>
</gene>
<proteinExistence type="predicted"/>
<keyword evidence="2" id="KW-1185">Reference proteome</keyword>
<organism evidence="1 2">
    <name type="scientific">Piedraia hortae CBS 480.64</name>
    <dbReference type="NCBI Taxonomy" id="1314780"/>
    <lineage>
        <taxon>Eukaryota</taxon>
        <taxon>Fungi</taxon>
        <taxon>Dikarya</taxon>
        <taxon>Ascomycota</taxon>
        <taxon>Pezizomycotina</taxon>
        <taxon>Dothideomycetes</taxon>
        <taxon>Dothideomycetidae</taxon>
        <taxon>Capnodiales</taxon>
        <taxon>Piedraiaceae</taxon>
        <taxon>Piedraia</taxon>
    </lineage>
</organism>
<reference evidence="1" key="1">
    <citation type="journal article" date="2020" name="Stud. Mycol.">
        <title>101 Dothideomycetes genomes: a test case for predicting lifestyles and emergence of pathogens.</title>
        <authorList>
            <person name="Haridas S."/>
            <person name="Albert R."/>
            <person name="Binder M."/>
            <person name="Bloem J."/>
            <person name="Labutti K."/>
            <person name="Salamov A."/>
            <person name="Andreopoulos B."/>
            <person name="Baker S."/>
            <person name="Barry K."/>
            <person name="Bills G."/>
            <person name="Bluhm B."/>
            <person name="Cannon C."/>
            <person name="Castanera R."/>
            <person name="Culley D."/>
            <person name="Daum C."/>
            <person name="Ezra D."/>
            <person name="Gonzalez J."/>
            <person name="Henrissat B."/>
            <person name="Kuo A."/>
            <person name="Liang C."/>
            <person name="Lipzen A."/>
            <person name="Lutzoni F."/>
            <person name="Magnuson J."/>
            <person name="Mondo S."/>
            <person name="Nolan M."/>
            <person name="Ohm R."/>
            <person name="Pangilinan J."/>
            <person name="Park H.-J."/>
            <person name="Ramirez L."/>
            <person name="Alfaro M."/>
            <person name="Sun H."/>
            <person name="Tritt A."/>
            <person name="Yoshinaga Y."/>
            <person name="Zwiers L.-H."/>
            <person name="Turgeon B."/>
            <person name="Goodwin S."/>
            <person name="Spatafora J."/>
            <person name="Crous P."/>
            <person name="Grigoriev I."/>
        </authorList>
    </citation>
    <scope>NUCLEOTIDE SEQUENCE</scope>
    <source>
        <strain evidence="1">CBS 480.64</strain>
    </source>
</reference>
<accession>A0A6A7BR94</accession>
<dbReference type="EMBL" id="MU006059">
    <property type="protein sequence ID" value="KAF2857199.1"/>
    <property type="molecule type" value="Genomic_DNA"/>
</dbReference>